<dbReference type="Pfam" id="PF00872">
    <property type="entry name" value="Transposase_mut"/>
    <property type="match status" value="1"/>
</dbReference>
<keyword evidence="4" id="KW-0238">DNA-binding</keyword>
<name>A0A6I8MI71_9CORY</name>
<keyword evidence="3" id="KW-0815">Transposition</keyword>
<dbReference type="GO" id="GO:0006313">
    <property type="term" value="P:DNA transposition"/>
    <property type="evidence" value="ECO:0007669"/>
    <property type="project" value="InterPro"/>
</dbReference>
<keyword evidence="5" id="KW-0233">DNA recombination</keyword>
<evidence type="ECO:0000256" key="5">
    <source>
        <dbReference type="ARBA" id="ARBA00023172"/>
    </source>
</evidence>
<dbReference type="KEGG" id="crf:FRC0190_02030"/>
<reference evidence="7 8" key="1">
    <citation type="submission" date="2019-11" db="EMBL/GenBank/DDBJ databases">
        <authorList>
            <person name="Brisse S."/>
        </authorList>
    </citation>
    <scope>NUCLEOTIDE SEQUENCE [LARGE SCALE GENOMIC DNA]</scope>
    <source>
        <strain evidence="7">FRC0190</strain>
    </source>
</reference>
<evidence type="ECO:0000256" key="4">
    <source>
        <dbReference type="ARBA" id="ARBA00023125"/>
    </source>
</evidence>
<sequence length="91" mass="10457">MLGDFINQILSAQADTVCGADYGTTSDNCVNHRNGYRHRVLDTRVGTVDNPYRTCLNHRDRHVLFKGCVYPQDERPGRHPRHHEPIEVTNQ</sequence>
<evidence type="ECO:0000256" key="3">
    <source>
        <dbReference type="ARBA" id="ARBA00022578"/>
    </source>
</evidence>
<evidence type="ECO:0000256" key="1">
    <source>
        <dbReference type="ARBA" id="ARBA00002190"/>
    </source>
</evidence>
<proteinExistence type="inferred from homology"/>
<dbReference type="AlphaFoldDB" id="A0A6I8MI71"/>
<protein>
    <submittedName>
        <fullName evidence="7">Uncharacterized protein</fullName>
    </submittedName>
</protein>
<gene>
    <name evidence="7" type="ORF">FRC0190_02030</name>
</gene>
<evidence type="ECO:0000313" key="8">
    <source>
        <dbReference type="Proteomes" id="UP000423525"/>
    </source>
</evidence>
<evidence type="ECO:0000256" key="2">
    <source>
        <dbReference type="ARBA" id="ARBA00010961"/>
    </source>
</evidence>
<comment type="function">
    <text evidence="1">Required for the transposition of the insertion element.</text>
</comment>
<evidence type="ECO:0000313" key="7">
    <source>
        <dbReference type="EMBL" id="VZH86093.1"/>
    </source>
</evidence>
<dbReference type="Proteomes" id="UP000423525">
    <property type="component" value="Chromosome"/>
</dbReference>
<evidence type="ECO:0000256" key="6">
    <source>
        <dbReference type="SAM" id="MobiDB-lite"/>
    </source>
</evidence>
<dbReference type="GO" id="GO:0003677">
    <property type="term" value="F:DNA binding"/>
    <property type="evidence" value="ECO:0007669"/>
    <property type="project" value="UniProtKB-KW"/>
</dbReference>
<organism evidence="7 8">
    <name type="scientific">Corynebacterium rouxii</name>
    <dbReference type="NCBI Taxonomy" id="2719119"/>
    <lineage>
        <taxon>Bacteria</taxon>
        <taxon>Bacillati</taxon>
        <taxon>Actinomycetota</taxon>
        <taxon>Actinomycetes</taxon>
        <taxon>Mycobacteriales</taxon>
        <taxon>Corynebacteriaceae</taxon>
        <taxon>Corynebacterium</taxon>
    </lineage>
</organism>
<dbReference type="GO" id="GO:0004803">
    <property type="term" value="F:transposase activity"/>
    <property type="evidence" value="ECO:0007669"/>
    <property type="project" value="InterPro"/>
</dbReference>
<comment type="similarity">
    <text evidence="2">Belongs to the transposase mutator family.</text>
</comment>
<dbReference type="EMBL" id="LR738855">
    <property type="protein sequence ID" value="VZH86093.1"/>
    <property type="molecule type" value="Genomic_DNA"/>
</dbReference>
<feature type="region of interest" description="Disordered" evidence="6">
    <location>
        <begin position="71"/>
        <end position="91"/>
    </location>
</feature>
<accession>A0A6I8MI71</accession>
<dbReference type="InterPro" id="IPR001207">
    <property type="entry name" value="Transposase_mutator"/>
</dbReference>